<accession>A0A6J4SAF6</accession>
<gene>
    <name evidence="1" type="ORF">AVDCRST_MAG65-1924</name>
</gene>
<sequence>MAWELSEREFEQVLGLGAVKQFEYFVERCVETGEVWGLAVDGADWGMTRDVNDLELFAVWPHRRFAEACRHLHWAHRQPTALRLDDFLDLVIPKLIADVVGVAVFPLPNLRCTAVDARQLQGALEAELMRTL</sequence>
<dbReference type="AlphaFoldDB" id="A0A6J4SAF6"/>
<organism evidence="1">
    <name type="scientific">uncultured Solirubrobacteraceae bacterium</name>
    <dbReference type="NCBI Taxonomy" id="1162706"/>
    <lineage>
        <taxon>Bacteria</taxon>
        <taxon>Bacillati</taxon>
        <taxon>Actinomycetota</taxon>
        <taxon>Thermoleophilia</taxon>
        <taxon>Solirubrobacterales</taxon>
        <taxon>Solirubrobacteraceae</taxon>
        <taxon>environmental samples</taxon>
    </lineage>
</organism>
<evidence type="ECO:0008006" key="2">
    <source>
        <dbReference type="Google" id="ProtNLM"/>
    </source>
</evidence>
<reference evidence="1" key="1">
    <citation type="submission" date="2020-02" db="EMBL/GenBank/DDBJ databases">
        <authorList>
            <person name="Meier V. D."/>
        </authorList>
    </citation>
    <scope>NUCLEOTIDE SEQUENCE</scope>
    <source>
        <strain evidence="1">AVDCRST_MAG65</strain>
    </source>
</reference>
<dbReference type="EMBL" id="CADCVL010000347">
    <property type="protein sequence ID" value="CAA9489174.1"/>
    <property type="molecule type" value="Genomic_DNA"/>
</dbReference>
<name>A0A6J4SAF6_9ACTN</name>
<proteinExistence type="predicted"/>
<dbReference type="Pfam" id="PF11042">
    <property type="entry name" value="DUF2750"/>
    <property type="match status" value="1"/>
</dbReference>
<protein>
    <recommendedName>
        <fullName evidence="2">DUF2750 domain-containing protein</fullName>
    </recommendedName>
</protein>
<dbReference type="InterPro" id="IPR021284">
    <property type="entry name" value="DUF2750"/>
</dbReference>
<evidence type="ECO:0000313" key="1">
    <source>
        <dbReference type="EMBL" id="CAA9489174.1"/>
    </source>
</evidence>